<proteinExistence type="predicted"/>
<evidence type="ECO:0000313" key="2">
    <source>
        <dbReference type="Proteomes" id="UP000249046"/>
    </source>
</evidence>
<protein>
    <submittedName>
        <fullName evidence="1">Uncharacterized protein</fullName>
    </submittedName>
</protein>
<dbReference type="EMBL" id="QFPO01000003">
    <property type="protein sequence ID" value="PZQ18387.1"/>
    <property type="molecule type" value="Genomic_DNA"/>
</dbReference>
<comment type="caution">
    <text evidence="1">The sequence shown here is derived from an EMBL/GenBank/DDBJ whole genome shotgun (WGS) entry which is preliminary data.</text>
</comment>
<accession>A0A2W5MEQ1</accession>
<organism evidence="1 2">
    <name type="scientific">Rhodanobacter denitrificans</name>
    <dbReference type="NCBI Taxonomy" id="666685"/>
    <lineage>
        <taxon>Bacteria</taxon>
        <taxon>Pseudomonadati</taxon>
        <taxon>Pseudomonadota</taxon>
        <taxon>Gammaproteobacteria</taxon>
        <taxon>Lysobacterales</taxon>
        <taxon>Rhodanobacteraceae</taxon>
        <taxon>Rhodanobacter</taxon>
    </lineage>
</organism>
<dbReference type="Proteomes" id="UP000249046">
    <property type="component" value="Unassembled WGS sequence"/>
</dbReference>
<dbReference type="AlphaFoldDB" id="A0A2W5MEQ1"/>
<name>A0A2W5MEQ1_9GAMM</name>
<gene>
    <name evidence="1" type="ORF">DI564_03530</name>
</gene>
<sequence length="118" mass="12730">MTWLKAQCGDEAAWSALLEQVVADSRRLPCGSRATPHVYVIPERRELYCDAVALATLNALIALEHLDEVASMPESGLIAIVPETPPAVTPAATPRRIERGEDKTAARLMLPLFGAQPA</sequence>
<reference evidence="1 2" key="1">
    <citation type="submission" date="2017-08" db="EMBL/GenBank/DDBJ databases">
        <title>Infants hospitalized years apart are colonized by the same room-sourced microbial strains.</title>
        <authorList>
            <person name="Brooks B."/>
            <person name="Olm M.R."/>
            <person name="Firek B.A."/>
            <person name="Baker R."/>
            <person name="Thomas B.C."/>
            <person name="Morowitz M.J."/>
            <person name="Banfield J.F."/>
        </authorList>
    </citation>
    <scope>NUCLEOTIDE SEQUENCE [LARGE SCALE GENOMIC DNA]</scope>
    <source>
        <strain evidence="1">S2_005_003_R2_42</strain>
    </source>
</reference>
<evidence type="ECO:0000313" key="1">
    <source>
        <dbReference type="EMBL" id="PZQ18387.1"/>
    </source>
</evidence>